<comment type="similarity">
    <text evidence="1">Belongs to the peptidase S45 family.</text>
</comment>
<dbReference type="InterPro" id="IPR043147">
    <property type="entry name" value="Penicillin_amidase_A-knob"/>
</dbReference>
<dbReference type="Gene3D" id="1.10.439.10">
    <property type="entry name" value="Penicillin Amidohydrolase, domain 1"/>
    <property type="match status" value="1"/>
</dbReference>
<comment type="subunit">
    <text evidence="4">Heterodimer of an alpha subunit and a beta subunit processed from the same precursor.</text>
</comment>
<dbReference type="Gene3D" id="3.60.20.10">
    <property type="entry name" value="Glutamine Phosphoribosylpyrophosphate, subunit 1, domain 1"/>
    <property type="match status" value="1"/>
</dbReference>
<dbReference type="RefSeq" id="WP_008433413.1">
    <property type="nucleotide sequence ID" value="NZ_LVJS01000025.1"/>
</dbReference>
<comment type="cofactor">
    <cofactor evidence="6">
        <name>Ca(2+)</name>
        <dbReference type="ChEBI" id="CHEBI:29108"/>
    </cofactor>
    <text evidence="6">Binds 1 Ca(2+) ion per dimer.</text>
</comment>
<proteinExistence type="inferred from homology"/>
<dbReference type="GO" id="GO:0046872">
    <property type="term" value="F:metal ion binding"/>
    <property type="evidence" value="ECO:0007669"/>
    <property type="project" value="UniProtKB-KW"/>
</dbReference>
<dbReference type="EMBL" id="LVJS01000025">
    <property type="protein sequence ID" value="KZC24560.1"/>
    <property type="molecule type" value="Genomic_DNA"/>
</dbReference>
<dbReference type="InterPro" id="IPR043146">
    <property type="entry name" value="Penicillin_amidase_N_B-knob"/>
</dbReference>
<dbReference type="AlphaFoldDB" id="A0A154QKC0"/>
<feature type="binding site" evidence="6">
    <location>
        <position position="198"/>
    </location>
    <ligand>
        <name>Ca(2+)</name>
        <dbReference type="ChEBI" id="CHEBI:29108"/>
    </ligand>
</feature>
<dbReference type="InterPro" id="IPR023343">
    <property type="entry name" value="Penicillin_amidase_dom1"/>
</dbReference>
<evidence type="ECO:0000256" key="3">
    <source>
        <dbReference type="ARBA" id="ARBA00023145"/>
    </source>
</evidence>
<dbReference type="InterPro" id="IPR002692">
    <property type="entry name" value="S45"/>
</dbReference>
<keyword evidence="3" id="KW-0865">Zymogen</keyword>
<dbReference type="InterPro" id="IPR014395">
    <property type="entry name" value="Pen/GL7ACA/AHL_acylase"/>
</dbReference>
<name>A0A154QKC0_9GAMM</name>
<evidence type="ECO:0000256" key="5">
    <source>
        <dbReference type="PIRSR" id="PIRSR001227-1"/>
    </source>
</evidence>
<gene>
    <name evidence="7" type="ORF">RHOFW104T7_08110</name>
</gene>
<dbReference type="Proteomes" id="UP000076131">
    <property type="component" value="Unassembled WGS sequence"/>
</dbReference>
<evidence type="ECO:0000256" key="2">
    <source>
        <dbReference type="ARBA" id="ARBA00022801"/>
    </source>
</evidence>
<keyword evidence="8" id="KW-1185">Reference proteome</keyword>
<dbReference type="PANTHER" id="PTHR34218:SF4">
    <property type="entry name" value="ACYL-HOMOSERINE LACTONE ACYLASE QUIP"/>
    <property type="match status" value="1"/>
</dbReference>
<reference evidence="7 8" key="1">
    <citation type="journal article" date="2016" name="MBio">
        <title>Lateral Gene Transfer in a Heavy Metal-Contaminated-Groundwater Microbial Community.</title>
        <authorList>
            <person name="Hemme C.L."/>
            <person name="Green S.J."/>
            <person name="Rishishwar L."/>
            <person name="Prakash O."/>
            <person name="Pettenato A."/>
            <person name="Chakraborty R."/>
            <person name="Deutschbauer A.M."/>
            <person name="Van Nostrand J.D."/>
            <person name="Wu L."/>
            <person name="He Z."/>
            <person name="Jordan I.K."/>
            <person name="Hazen T.C."/>
            <person name="Arkin A.P."/>
            <person name="Kostka J.E."/>
            <person name="Zhou J."/>
        </authorList>
    </citation>
    <scope>NUCLEOTIDE SEQUENCE [LARGE SCALE GENOMIC DNA]</scope>
    <source>
        <strain evidence="7 8">FW104-T7</strain>
    </source>
</reference>
<evidence type="ECO:0000313" key="7">
    <source>
        <dbReference type="EMBL" id="KZC24560.1"/>
    </source>
</evidence>
<dbReference type="Gene3D" id="2.30.120.10">
    <property type="match status" value="1"/>
</dbReference>
<keyword evidence="2" id="KW-0378">Hydrolase</keyword>
<sequence length="808" mass="87959">MTATSRRKSRWRLLRALSLVLLALLAVAFIVLGWLLAGSRAQLDGTRQAAGLTAPVSLDRDALGTVTLVGKSRTDLSYALGYVHAQERFFAMDLMRRVSAGELSALVGPAALETDLDHRRHRLRAVVAAAYAQLTPTKQHQLDRYRDGVNAGLADLRVRPWEYLLLGSRPQPWRSEDSMLVIAAMYLDLNSGGRNERELRMAQMRAVLPGALVDFLLAPDPDWEAPLSGWLSRPPVVPDADVFDLRRLPTAAASTSLAAALVPALDTPRPGSNNFAVAGTLTGNGAAMLANDMHLGLRVPNIWFRTRLRYPDPTAPGSQRDINGVSLPGTPAIIVGSNGQIAWGFTNSYGDWQDWVRVLRDPADASRYKVANGWASIETHEEHIRVKGQPDTILKVEDTRWGPIMGSDIDSTPLALAWIGGRAHGYNLDLMQLERAPDVAAAIELAPRLGIPPQNLLVADRAGHIGWTIAGNSIPLRAGIDRLLPSDWSAPGSGWQGWAAPAQYPRIENPADGRLWTANNRTVDGDALALLGNGGHDVGARAQQIRDDLRARASFTPGALLDIQLDDRALFLARWQRLLQDTLADNRDPSLQQLRRLTAAWGGRAAVDSVDYRLVRAFRNQVGEAVLAPLAARVQQRYADFSWPRETSAEAAVWALVRQQPMAWLDPKYPDWHALLIDAAKRVADELGQQSGGLAARSWGEHNRAGIRHPLSAALPSWLARFIDMPDQPMPGDNNMPHVAAPGFGASEHLVVAPGQEAHGILNMPGGQSDHPLSPYFGAGHADWVAGRPTPLLPGLPQHTLVLQPVAR</sequence>
<dbReference type="PIRSF" id="PIRSF001227">
    <property type="entry name" value="Pen_acylase"/>
    <property type="match status" value="1"/>
</dbReference>
<dbReference type="InterPro" id="IPR029055">
    <property type="entry name" value="Ntn_hydrolases_N"/>
</dbReference>
<dbReference type="Pfam" id="PF01804">
    <property type="entry name" value="Penicil_amidase"/>
    <property type="match status" value="1"/>
</dbReference>
<dbReference type="eggNOG" id="COG2366">
    <property type="taxonomic scope" value="Bacteria"/>
</dbReference>
<comment type="caution">
    <text evidence="7">The sequence shown here is derived from an EMBL/GenBank/DDBJ whole genome shotgun (WGS) entry which is preliminary data.</text>
</comment>
<evidence type="ECO:0000256" key="4">
    <source>
        <dbReference type="ARBA" id="ARBA00038735"/>
    </source>
</evidence>
<evidence type="ECO:0000256" key="6">
    <source>
        <dbReference type="PIRSR" id="PIRSR001227-2"/>
    </source>
</evidence>
<organism evidence="7 8">
    <name type="scientific">Rhodanobacter thiooxydans</name>
    <dbReference type="NCBI Taxonomy" id="416169"/>
    <lineage>
        <taxon>Bacteria</taxon>
        <taxon>Pseudomonadati</taxon>
        <taxon>Pseudomonadota</taxon>
        <taxon>Gammaproteobacteria</taxon>
        <taxon>Lysobacterales</taxon>
        <taxon>Rhodanobacteraceae</taxon>
        <taxon>Rhodanobacter</taxon>
    </lineage>
</organism>
<feature type="binding site" evidence="6">
    <location>
        <position position="351"/>
    </location>
    <ligand>
        <name>Ca(2+)</name>
        <dbReference type="ChEBI" id="CHEBI:29108"/>
    </ligand>
</feature>
<dbReference type="SUPFAM" id="SSF56235">
    <property type="entry name" value="N-terminal nucleophile aminohydrolases (Ntn hydrolases)"/>
    <property type="match status" value="1"/>
</dbReference>
<dbReference type="STRING" id="416169.RHOFW104T7_08110"/>
<keyword evidence="6" id="KW-0479">Metal-binding</keyword>
<feature type="active site" description="Nucleophile" evidence="5">
    <location>
        <position position="272"/>
    </location>
</feature>
<feature type="binding site" evidence="6">
    <location>
        <position position="354"/>
    </location>
    <ligand>
        <name>Ca(2+)</name>
        <dbReference type="ChEBI" id="CHEBI:29108"/>
    </ligand>
</feature>
<dbReference type="CDD" id="cd03747">
    <property type="entry name" value="Ntn_PGA_like"/>
    <property type="match status" value="1"/>
</dbReference>
<dbReference type="GO" id="GO:0017000">
    <property type="term" value="P:antibiotic biosynthetic process"/>
    <property type="evidence" value="ECO:0007669"/>
    <property type="project" value="InterPro"/>
</dbReference>
<dbReference type="Gene3D" id="1.10.1400.10">
    <property type="match status" value="1"/>
</dbReference>
<protein>
    <submittedName>
        <fullName evidence="7">Peptidase S45</fullName>
    </submittedName>
</protein>
<accession>A0A154QKC0</accession>
<dbReference type="PANTHER" id="PTHR34218">
    <property type="entry name" value="PEPTIDASE S45 PENICILLIN AMIDASE"/>
    <property type="match status" value="1"/>
</dbReference>
<keyword evidence="6" id="KW-0106">Calcium</keyword>
<dbReference type="GO" id="GO:0016811">
    <property type="term" value="F:hydrolase activity, acting on carbon-nitrogen (but not peptide) bonds, in linear amides"/>
    <property type="evidence" value="ECO:0007669"/>
    <property type="project" value="InterPro"/>
</dbReference>
<evidence type="ECO:0000313" key="8">
    <source>
        <dbReference type="Proteomes" id="UP000076131"/>
    </source>
</evidence>
<evidence type="ECO:0000256" key="1">
    <source>
        <dbReference type="ARBA" id="ARBA00006586"/>
    </source>
</evidence>